<comment type="caution">
    <text evidence="2">The sequence shown here is derived from an EMBL/GenBank/DDBJ whole genome shotgun (WGS) entry which is preliminary data.</text>
</comment>
<evidence type="ECO:0000256" key="1">
    <source>
        <dbReference type="SAM" id="MobiDB-lite"/>
    </source>
</evidence>
<reference evidence="2" key="1">
    <citation type="submission" date="2023-02" db="EMBL/GenBank/DDBJ databases">
        <title>Genome of toxic invasive species Heracleum sosnowskyi carries increased number of genes despite the absence of recent whole-genome duplications.</title>
        <authorList>
            <person name="Schelkunov M."/>
            <person name="Shtratnikova V."/>
            <person name="Makarenko M."/>
            <person name="Klepikova A."/>
            <person name="Omelchenko D."/>
            <person name="Novikova G."/>
            <person name="Obukhova E."/>
            <person name="Bogdanov V."/>
            <person name="Penin A."/>
            <person name="Logacheva M."/>
        </authorList>
    </citation>
    <scope>NUCLEOTIDE SEQUENCE</scope>
    <source>
        <strain evidence="2">Hsosn_3</strain>
        <tissue evidence="2">Leaf</tissue>
    </source>
</reference>
<organism evidence="2 3">
    <name type="scientific">Heracleum sosnowskyi</name>
    <dbReference type="NCBI Taxonomy" id="360622"/>
    <lineage>
        <taxon>Eukaryota</taxon>
        <taxon>Viridiplantae</taxon>
        <taxon>Streptophyta</taxon>
        <taxon>Embryophyta</taxon>
        <taxon>Tracheophyta</taxon>
        <taxon>Spermatophyta</taxon>
        <taxon>Magnoliopsida</taxon>
        <taxon>eudicotyledons</taxon>
        <taxon>Gunneridae</taxon>
        <taxon>Pentapetalae</taxon>
        <taxon>asterids</taxon>
        <taxon>campanulids</taxon>
        <taxon>Apiales</taxon>
        <taxon>Apiaceae</taxon>
        <taxon>Apioideae</taxon>
        <taxon>apioid superclade</taxon>
        <taxon>Tordylieae</taxon>
        <taxon>Tordyliinae</taxon>
        <taxon>Heracleum</taxon>
    </lineage>
</organism>
<reference evidence="2" key="2">
    <citation type="submission" date="2023-05" db="EMBL/GenBank/DDBJ databases">
        <authorList>
            <person name="Schelkunov M.I."/>
        </authorList>
    </citation>
    <scope>NUCLEOTIDE SEQUENCE</scope>
    <source>
        <strain evidence="2">Hsosn_3</strain>
        <tissue evidence="2">Leaf</tissue>
    </source>
</reference>
<gene>
    <name evidence="2" type="ORF">POM88_022315</name>
</gene>
<keyword evidence="3" id="KW-1185">Reference proteome</keyword>
<feature type="region of interest" description="Disordered" evidence="1">
    <location>
        <begin position="31"/>
        <end position="52"/>
    </location>
</feature>
<protein>
    <submittedName>
        <fullName evidence="2">Uncharacterized protein</fullName>
    </submittedName>
</protein>
<proteinExistence type="predicted"/>
<name>A0AAD8IIM4_9APIA</name>
<accession>A0AAD8IIM4</accession>
<dbReference type="EMBL" id="JAUIZM010000005">
    <property type="protein sequence ID" value="KAK1384580.1"/>
    <property type="molecule type" value="Genomic_DNA"/>
</dbReference>
<sequence>MVLVGDLISKFKEQSGPKNVYDVPTYYENKRKAEKKRNKEAGGGRGVELPTWNPKFESTSECELRNFVVELEVKLNNLKNRKESMSKTKRRRKTVRSDCSTIDDQVASQMDSIVEMDSMNGKVTS</sequence>
<dbReference type="AlphaFoldDB" id="A0AAD8IIM4"/>
<evidence type="ECO:0000313" key="3">
    <source>
        <dbReference type="Proteomes" id="UP001237642"/>
    </source>
</evidence>
<dbReference type="Proteomes" id="UP001237642">
    <property type="component" value="Unassembled WGS sequence"/>
</dbReference>
<evidence type="ECO:0000313" key="2">
    <source>
        <dbReference type="EMBL" id="KAK1384580.1"/>
    </source>
</evidence>